<dbReference type="GO" id="GO:0005524">
    <property type="term" value="F:ATP binding"/>
    <property type="evidence" value="ECO:0007669"/>
    <property type="project" value="UniProtKB-KW"/>
</dbReference>
<evidence type="ECO:0000256" key="13">
    <source>
        <dbReference type="PIRSR" id="PIRSR000726-1"/>
    </source>
</evidence>
<evidence type="ECO:0000256" key="9">
    <source>
        <dbReference type="ARBA" id="ARBA00022840"/>
    </source>
</evidence>
<dbReference type="Gene3D" id="3.40.1160.10">
    <property type="entry name" value="Acetylglutamate kinase-like"/>
    <property type="match status" value="1"/>
</dbReference>
<dbReference type="CDD" id="cd04916">
    <property type="entry name" value="ACT_AKiii-YclM-BS_2"/>
    <property type="match status" value="1"/>
</dbReference>
<name>A0A1C4AEM1_9LACO</name>
<comment type="pathway">
    <text evidence="3 15">Amino-acid biosynthesis; L-methionine biosynthesis via de novo pathway; L-homoserine from L-aspartate: step 1/3.</text>
</comment>
<dbReference type="InterPro" id="IPR001341">
    <property type="entry name" value="Asp_kinase"/>
</dbReference>
<reference evidence="18" key="1">
    <citation type="submission" date="2016-08" db="EMBL/GenBank/DDBJ databases">
        <authorList>
            <person name="Varghese N."/>
            <person name="Submissions Spin"/>
        </authorList>
    </citation>
    <scope>NUCLEOTIDE SEQUENCE [LARGE SCALE GENOMIC DNA]</scope>
    <source>
        <strain evidence="18">R-53094</strain>
    </source>
</reference>
<sequence>MKVVKFGGSSLATGEQVQKVFNIIQADENRKVVVVSAPGKRFSGDIKVTDLLKTYADQTIAGEDITDILLTILNRYQDIAQYFGLEENKIIPQIKRQLIQLNRVHYPSFDHLYAAFMGHGELLNAQLIACILQAIGQPAVFVSPMDLGMVVSGSPRAARLDPTSYERMHNFQYDPNKLLIVPGFITYTNDGYAATFSRGGSDITGAILARGLHADLYENFTDVSAIYSVNPGIVTNPKSIERMTYREMRELSYAGFAVFHDEAIIPVIEANIPINVKNTNDPEAPGTMIVPNQAITPTSPVTGIANDDRFAALYLHRYLLNREVGFTLKILQILASYNVSYEHMPSGIDDMTIIFDKSQLSPTIKAHISHDLYQTIAPDELEWLDDYAIIMVVGEGMQKNIGTLTKITAALAEANINLPMVNQGASQISTMLGVPVDKMKQAVQVIYDAVF</sequence>
<dbReference type="Gene3D" id="3.30.2130.10">
    <property type="entry name" value="VC0802-like"/>
    <property type="match status" value="1"/>
</dbReference>
<evidence type="ECO:0000256" key="7">
    <source>
        <dbReference type="ARBA" id="ARBA00022741"/>
    </source>
</evidence>
<dbReference type="PROSITE" id="PS51671">
    <property type="entry name" value="ACT"/>
    <property type="match status" value="1"/>
</dbReference>
<dbReference type="Gene3D" id="1.20.120.1320">
    <property type="entry name" value="Aspartokinase, catalytic domain"/>
    <property type="match status" value="1"/>
</dbReference>
<evidence type="ECO:0000313" key="17">
    <source>
        <dbReference type="EMBL" id="SCB93078.1"/>
    </source>
</evidence>
<comment type="pathway">
    <text evidence="2 15">Amino-acid biosynthesis; L-lysine biosynthesis via DAP pathway; (S)-tetrahydrodipicolinate from L-aspartate: step 1/4.</text>
</comment>
<keyword evidence="11" id="KW-0457">Lysine biosynthesis</keyword>
<dbReference type="SUPFAM" id="SSF53633">
    <property type="entry name" value="Carbamate kinase-like"/>
    <property type="match status" value="1"/>
</dbReference>
<evidence type="ECO:0000256" key="15">
    <source>
        <dbReference type="RuleBase" id="RU004249"/>
    </source>
</evidence>
<dbReference type="UniPathway" id="UPA00050">
    <property type="reaction ID" value="UER00461"/>
</dbReference>
<dbReference type="AlphaFoldDB" id="A0A1C4AEM1"/>
<dbReference type="CDD" id="cd04245">
    <property type="entry name" value="AAK_AKiii-YclM-BS"/>
    <property type="match status" value="1"/>
</dbReference>
<dbReference type="NCBIfam" id="NF006540">
    <property type="entry name" value="PRK09034.1"/>
    <property type="match status" value="1"/>
</dbReference>
<dbReference type="CDD" id="cd04911">
    <property type="entry name" value="ACT_AKiii-YclM-BS_1"/>
    <property type="match status" value="1"/>
</dbReference>
<keyword evidence="8 14" id="KW-0418">Kinase</keyword>
<dbReference type="Proteomes" id="UP000199268">
    <property type="component" value="Unassembled WGS sequence"/>
</dbReference>
<evidence type="ECO:0000259" key="16">
    <source>
        <dbReference type="PROSITE" id="PS51671"/>
    </source>
</evidence>
<organism evidence="17 18">
    <name type="scientific">Weissella bombi</name>
    <dbReference type="NCBI Taxonomy" id="1505725"/>
    <lineage>
        <taxon>Bacteria</taxon>
        <taxon>Bacillati</taxon>
        <taxon>Bacillota</taxon>
        <taxon>Bacilli</taxon>
        <taxon>Lactobacillales</taxon>
        <taxon>Lactobacillaceae</taxon>
        <taxon>Weissella</taxon>
    </lineage>
</organism>
<keyword evidence="10" id="KW-0220">Diaminopimelate biosynthesis</keyword>
<dbReference type="InterPro" id="IPR018042">
    <property type="entry name" value="Aspartate_kinase_CS"/>
</dbReference>
<evidence type="ECO:0000313" key="18">
    <source>
        <dbReference type="Proteomes" id="UP000199268"/>
    </source>
</evidence>
<gene>
    <name evidence="17" type="ORF">GA0061074_10546</name>
</gene>
<evidence type="ECO:0000256" key="14">
    <source>
        <dbReference type="RuleBase" id="RU003448"/>
    </source>
</evidence>
<dbReference type="PROSITE" id="PS00324">
    <property type="entry name" value="ASPARTOKINASE"/>
    <property type="match status" value="1"/>
</dbReference>
<dbReference type="InterPro" id="IPR042199">
    <property type="entry name" value="AsparK_Bifunc_asparK/hSer_DH"/>
</dbReference>
<feature type="binding site" evidence="13">
    <location>
        <begin position="221"/>
        <end position="222"/>
    </location>
    <ligand>
        <name>ATP</name>
        <dbReference type="ChEBI" id="CHEBI:30616"/>
    </ligand>
</feature>
<comment type="function">
    <text evidence="1">Catalyzes the phosphorylation of the beta-carboxyl group of aspartic acid with ATP to yield 4-phospho-L-aspartate, which is involved in the branched biosynthetic pathway leading to the biosynthesis of amino acids threonine, isoleucine and methionine.</text>
</comment>
<dbReference type="SUPFAM" id="SSF55021">
    <property type="entry name" value="ACT-like"/>
    <property type="match status" value="2"/>
</dbReference>
<evidence type="ECO:0000256" key="11">
    <source>
        <dbReference type="ARBA" id="ARBA00023154"/>
    </source>
</evidence>
<dbReference type="InterPro" id="IPR045865">
    <property type="entry name" value="ACT-like_dom_sf"/>
</dbReference>
<dbReference type="PANTHER" id="PTHR21499:SF67">
    <property type="entry name" value="ASPARTOKINASE 3"/>
    <property type="match status" value="1"/>
</dbReference>
<dbReference type="InterPro" id="IPR001048">
    <property type="entry name" value="Asp/Glu/Uridylate_kinase"/>
</dbReference>
<dbReference type="RefSeq" id="WP_092462334.1">
    <property type="nucleotide sequence ID" value="NZ_BJEE01000005.1"/>
</dbReference>
<protein>
    <recommendedName>
        <fullName evidence="14">Aspartokinase</fullName>
        <ecNumber evidence="14">2.7.2.4</ecNumber>
    </recommendedName>
</protein>
<keyword evidence="7 13" id="KW-0547">Nucleotide-binding</keyword>
<dbReference type="GO" id="GO:0009089">
    <property type="term" value="P:lysine biosynthetic process via diaminopimelate"/>
    <property type="evidence" value="ECO:0007669"/>
    <property type="project" value="UniProtKB-UniPathway"/>
</dbReference>
<dbReference type="PIRSF" id="PIRSF000726">
    <property type="entry name" value="Asp_kin"/>
    <property type="match status" value="1"/>
</dbReference>
<dbReference type="NCBIfam" id="TIGR00657">
    <property type="entry name" value="asp_kinases"/>
    <property type="match status" value="1"/>
</dbReference>
<dbReference type="GO" id="GO:0009088">
    <property type="term" value="P:threonine biosynthetic process"/>
    <property type="evidence" value="ECO:0007669"/>
    <property type="project" value="UniProtKB-UniPathway"/>
</dbReference>
<dbReference type="UniPathway" id="UPA00051">
    <property type="reaction ID" value="UER00462"/>
</dbReference>
<comment type="catalytic activity">
    <reaction evidence="12 14">
        <text>L-aspartate + ATP = 4-phospho-L-aspartate + ADP</text>
        <dbReference type="Rhea" id="RHEA:23776"/>
        <dbReference type="ChEBI" id="CHEBI:29991"/>
        <dbReference type="ChEBI" id="CHEBI:30616"/>
        <dbReference type="ChEBI" id="CHEBI:57535"/>
        <dbReference type="ChEBI" id="CHEBI:456216"/>
        <dbReference type="EC" id="2.7.2.4"/>
    </reaction>
</comment>
<dbReference type="PANTHER" id="PTHR21499">
    <property type="entry name" value="ASPARTATE KINASE"/>
    <property type="match status" value="1"/>
</dbReference>
<accession>A0A1C4AEM1</accession>
<dbReference type="Pfam" id="PF00696">
    <property type="entry name" value="AA_kinase"/>
    <property type="match status" value="1"/>
</dbReference>
<dbReference type="OrthoDB" id="9799110at2"/>
<evidence type="ECO:0000256" key="12">
    <source>
        <dbReference type="ARBA" id="ARBA00047872"/>
    </source>
</evidence>
<comment type="pathway">
    <text evidence="4 15">Amino-acid biosynthesis; L-threonine biosynthesis; L-threonine from L-aspartate: step 1/5.</text>
</comment>
<proteinExistence type="inferred from homology"/>
<feature type="domain" description="ACT" evidence="16">
    <location>
        <begin position="392"/>
        <end position="451"/>
    </location>
</feature>
<dbReference type="InterPro" id="IPR054352">
    <property type="entry name" value="ACT_Aspartokinase"/>
</dbReference>
<evidence type="ECO:0000256" key="8">
    <source>
        <dbReference type="ARBA" id="ARBA00022777"/>
    </source>
</evidence>
<feature type="binding site" evidence="13">
    <location>
        <position position="227"/>
    </location>
    <ligand>
        <name>ATP</name>
        <dbReference type="ChEBI" id="CHEBI:30616"/>
    </ligand>
</feature>
<evidence type="ECO:0000256" key="4">
    <source>
        <dbReference type="ARBA" id="ARBA00005139"/>
    </source>
</evidence>
<comment type="similarity">
    <text evidence="5 14">Belongs to the aspartokinase family.</text>
</comment>
<dbReference type="EMBL" id="FMAO01000005">
    <property type="protein sequence ID" value="SCB93078.1"/>
    <property type="molecule type" value="Genomic_DNA"/>
</dbReference>
<keyword evidence="18" id="KW-1185">Reference proteome</keyword>
<evidence type="ECO:0000256" key="10">
    <source>
        <dbReference type="ARBA" id="ARBA00022915"/>
    </source>
</evidence>
<dbReference type="STRING" id="1505725.GA0061074_10546"/>
<dbReference type="GO" id="GO:0019877">
    <property type="term" value="P:diaminopimelate biosynthetic process"/>
    <property type="evidence" value="ECO:0007669"/>
    <property type="project" value="UniProtKB-KW"/>
</dbReference>
<keyword evidence="15" id="KW-0028">Amino-acid biosynthesis</keyword>
<dbReference type="GO" id="GO:0005829">
    <property type="term" value="C:cytosol"/>
    <property type="evidence" value="ECO:0007669"/>
    <property type="project" value="TreeGrafter"/>
</dbReference>
<dbReference type="GO" id="GO:0004072">
    <property type="term" value="F:aspartate kinase activity"/>
    <property type="evidence" value="ECO:0007669"/>
    <property type="project" value="UniProtKB-EC"/>
</dbReference>
<dbReference type="UniPathway" id="UPA00034">
    <property type="reaction ID" value="UER00015"/>
</dbReference>
<dbReference type="EC" id="2.7.2.4" evidence="14"/>
<dbReference type="InterPro" id="IPR035804">
    <property type="entry name" value="AKIII_YclM_N"/>
</dbReference>
<keyword evidence="6 14" id="KW-0808">Transferase</keyword>
<keyword evidence="9 13" id="KW-0067">ATP-binding</keyword>
<dbReference type="InterPro" id="IPR005260">
    <property type="entry name" value="Asp_kin_monofn"/>
</dbReference>
<dbReference type="InterPro" id="IPR036393">
    <property type="entry name" value="AceGlu_kinase-like_sf"/>
</dbReference>
<dbReference type="InterPro" id="IPR002912">
    <property type="entry name" value="ACT_dom"/>
</dbReference>
<dbReference type="FunFam" id="3.30.2130.10:FF:000001">
    <property type="entry name" value="Bifunctional aspartokinase/homoserine dehydrogenase"/>
    <property type="match status" value="1"/>
</dbReference>
<evidence type="ECO:0000256" key="3">
    <source>
        <dbReference type="ARBA" id="ARBA00004986"/>
    </source>
</evidence>
<evidence type="ECO:0000256" key="5">
    <source>
        <dbReference type="ARBA" id="ARBA00010122"/>
    </source>
</evidence>
<dbReference type="GO" id="GO:0009090">
    <property type="term" value="P:homoserine biosynthetic process"/>
    <property type="evidence" value="ECO:0007669"/>
    <property type="project" value="TreeGrafter"/>
</dbReference>
<evidence type="ECO:0000256" key="2">
    <source>
        <dbReference type="ARBA" id="ARBA00004766"/>
    </source>
</evidence>
<dbReference type="Pfam" id="PF22468">
    <property type="entry name" value="ACT_9"/>
    <property type="match status" value="1"/>
</dbReference>
<evidence type="ECO:0000256" key="6">
    <source>
        <dbReference type="ARBA" id="ARBA00022679"/>
    </source>
</evidence>
<evidence type="ECO:0000256" key="1">
    <source>
        <dbReference type="ARBA" id="ARBA00003121"/>
    </source>
</evidence>